<name>A0A2I0CR82_9PSED</name>
<organism evidence="1 2">
    <name type="scientific">Pseudomonas fluvialis</name>
    <dbReference type="NCBI Taxonomy" id="1793966"/>
    <lineage>
        <taxon>Bacteria</taxon>
        <taxon>Pseudomonadati</taxon>
        <taxon>Pseudomonadota</taxon>
        <taxon>Gammaproteobacteria</taxon>
        <taxon>Pseudomonadales</taxon>
        <taxon>Pseudomonadaceae</taxon>
        <taxon>Pseudomonas</taxon>
    </lineage>
</organism>
<dbReference type="Proteomes" id="UP000242861">
    <property type="component" value="Unassembled WGS sequence"/>
</dbReference>
<accession>A0A2I0CR82</accession>
<comment type="caution">
    <text evidence="1">The sequence shown here is derived from an EMBL/GenBank/DDBJ whole genome shotgun (WGS) entry which is preliminary data.</text>
</comment>
<proteinExistence type="predicted"/>
<dbReference type="AlphaFoldDB" id="A0A2I0CR82"/>
<evidence type="ECO:0000313" key="1">
    <source>
        <dbReference type="EMBL" id="PKF71641.1"/>
    </source>
</evidence>
<sequence>MIEESRRRAYLSAMQVDCWLPRLSLPFAAPSRPDCLAEVVAAPSLTPPRPASAAPAPSAVPAEPALPGEVLARLPLRRPAPVARAPLETPDSPPEVPVEPVARPVTPRFTLQLYRAGACLLLVELPTGEPFQRRDPSYLLLKDLLRAAGLPDSPQLLGEPLRWPLLNSRDFDQGPQAARAVIEDLLYAQRERGEQWACLWLLGLPALRYAAGADSQDYLRELDLAQLGRAWALPGLELLIDEPQRKAALWQAMQGVQARWRDDEPG</sequence>
<gene>
    <name evidence="1" type="ORF">CW360_07005</name>
</gene>
<evidence type="ECO:0000313" key="2">
    <source>
        <dbReference type="Proteomes" id="UP000242861"/>
    </source>
</evidence>
<reference evidence="2" key="1">
    <citation type="submission" date="2017-12" db="EMBL/GenBank/DDBJ databases">
        <authorList>
            <person name="Yu X.-Y."/>
        </authorList>
    </citation>
    <scope>NUCLEOTIDE SEQUENCE [LARGE SCALE GENOMIC DNA]</scope>
    <source>
        <strain evidence="2">ZYSR67-Z</strain>
    </source>
</reference>
<dbReference type="EMBL" id="PIYS01000010">
    <property type="protein sequence ID" value="PKF71641.1"/>
    <property type="molecule type" value="Genomic_DNA"/>
</dbReference>
<dbReference type="RefSeq" id="WP_101193202.1">
    <property type="nucleotide sequence ID" value="NZ_JBICLX010000007.1"/>
</dbReference>
<protein>
    <submittedName>
        <fullName evidence="1">Energy transducer TonB</fullName>
    </submittedName>
</protein>